<dbReference type="Proteomes" id="UP000515211">
    <property type="component" value="Chromosome 5"/>
</dbReference>
<reference evidence="2" key="2">
    <citation type="submission" date="2025-08" db="UniProtKB">
        <authorList>
            <consortium name="RefSeq"/>
        </authorList>
    </citation>
    <scope>IDENTIFICATION</scope>
    <source>
        <tissue evidence="2">Whole plant</tissue>
    </source>
</reference>
<evidence type="ECO:0000313" key="1">
    <source>
        <dbReference type="Proteomes" id="UP000515211"/>
    </source>
</evidence>
<dbReference type="KEGG" id="adu:127747460"/>
<sequence length="120" mass="12739">MSLSPPPSLSGESWSAPFLLATFSSVPSCLLESSSSSASSPHSSSTRLAIIADRRIPVQICRCLHRVVLFSAPSLVVTSSPVTTAVFRLSRFSPSVKIIASPSRSTVAHRPNFSVKPTDI</sequence>
<evidence type="ECO:0000313" key="2">
    <source>
        <dbReference type="RefSeq" id="XP_052117325.1"/>
    </source>
</evidence>
<proteinExistence type="predicted"/>
<name>A0A9C6TNM5_ARADU</name>
<gene>
    <name evidence="2" type="primary">LOC127747460</name>
</gene>
<protein>
    <submittedName>
        <fullName evidence="2">Uncharacterized protein LOC127747460</fullName>
    </submittedName>
</protein>
<dbReference type="AlphaFoldDB" id="A0A9C6TNM5"/>
<dbReference type="GeneID" id="127747460"/>
<accession>A0A9C6TNM5</accession>
<organism evidence="1 2">
    <name type="scientific">Arachis duranensis</name>
    <name type="common">Wild peanut</name>
    <dbReference type="NCBI Taxonomy" id="130453"/>
    <lineage>
        <taxon>Eukaryota</taxon>
        <taxon>Viridiplantae</taxon>
        <taxon>Streptophyta</taxon>
        <taxon>Embryophyta</taxon>
        <taxon>Tracheophyta</taxon>
        <taxon>Spermatophyta</taxon>
        <taxon>Magnoliopsida</taxon>
        <taxon>eudicotyledons</taxon>
        <taxon>Gunneridae</taxon>
        <taxon>Pentapetalae</taxon>
        <taxon>rosids</taxon>
        <taxon>fabids</taxon>
        <taxon>Fabales</taxon>
        <taxon>Fabaceae</taxon>
        <taxon>Papilionoideae</taxon>
        <taxon>50 kb inversion clade</taxon>
        <taxon>dalbergioids sensu lato</taxon>
        <taxon>Dalbergieae</taxon>
        <taxon>Pterocarpus clade</taxon>
        <taxon>Arachis</taxon>
    </lineage>
</organism>
<dbReference type="RefSeq" id="XP_052117325.1">
    <property type="nucleotide sequence ID" value="XM_052261365.1"/>
</dbReference>
<keyword evidence="1" id="KW-1185">Reference proteome</keyword>
<reference evidence="1" key="1">
    <citation type="journal article" date="2016" name="Nat. Genet.">
        <title>The genome sequences of Arachis duranensis and Arachis ipaensis, the diploid ancestors of cultivated peanut.</title>
        <authorList>
            <person name="Bertioli D.J."/>
            <person name="Cannon S.B."/>
            <person name="Froenicke L."/>
            <person name="Huang G."/>
            <person name="Farmer A.D."/>
            <person name="Cannon E.K."/>
            <person name="Liu X."/>
            <person name="Gao D."/>
            <person name="Clevenger J."/>
            <person name="Dash S."/>
            <person name="Ren L."/>
            <person name="Moretzsohn M.C."/>
            <person name="Shirasawa K."/>
            <person name="Huang W."/>
            <person name="Vidigal B."/>
            <person name="Abernathy B."/>
            <person name="Chu Y."/>
            <person name="Niederhuth C.E."/>
            <person name="Umale P."/>
            <person name="Araujo A.C."/>
            <person name="Kozik A."/>
            <person name="Kim K.D."/>
            <person name="Burow M.D."/>
            <person name="Varshney R.K."/>
            <person name="Wang X."/>
            <person name="Zhang X."/>
            <person name="Barkley N."/>
            <person name="Guimaraes P.M."/>
            <person name="Isobe S."/>
            <person name="Guo B."/>
            <person name="Liao B."/>
            <person name="Stalker H.T."/>
            <person name="Schmitz R.J."/>
            <person name="Scheffler B.E."/>
            <person name="Leal-Bertioli S.C."/>
            <person name="Xun X."/>
            <person name="Jackson S.A."/>
            <person name="Michelmore R."/>
            <person name="Ozias-Akins P."/>
        </authorList>
    </citation>
    <scope>NUCLEOTIDE SEQUENCE [LARGE SCALE GENOMIC DNA]</scope>
    <source>
        <strain evidence="1">cv. V14167</strain>
    </source>
</reference>